<name>A0A699ZWI5_HAELA</name>
<organism evidence="1 2">
    <name type="scientific">Haematococcus lacustris</name>
    <name type="common">Green alga</name>
    <name type="synonym">Haematococcus pluvialis</name>
    <dbReference type="NCBI Taxonomy" id="44745"/>
    <lineage>
        <taxon>Eukaryota</taxon>
        <taxon>Viridiplantae</taxon>
        <taxon>Chlorophyta</taxon>
        <taxon>core chlorophytes</taxon>
        <taxon>Chlorophyceae</taxon>
        <taxon>CS clade</taxon>
        <taxon>Chlamydomonadales</taxon>
        <taxon>Haematococcaceae</taxon>
        <taxon>Haematococcus</taxon>
    </lineage>
</organism>
<sequence>MIEPVAPILRVKVLEIIRCLYEHYPRPKEFLLLYRIPEVLRRLLETQGRGADAVHQEAQRLLTAFQINVLF</sequence>
<keyword evidence="2" id="KW-1185">Reference proteome</keyword>
<reference evidence="1 2" key="1">
    <citation type="submission" date="2020-02" db="EMBL/GenBank/DDBJ databases">
        <title>Draft genome sequence of Haematococcus lacustris strain NIES-144.</title>
        <authorList>
            <person name="Morimoto D."/>
            <person name="Nakagawa S."/>
            <person name="Yoshida T."/>
            <person name="Sawayama S."/>
        </authorList>
    </citation>
    <scope>NUCLEOTIDE SEQUENCE [LARGE SCALE GENOMIC DNA]</scope>
    <source>
        <strain evidence="1 2">NIES-144</strain>
    </source>
</reference>
<keyword evidence="1" id="KW-0808">Transferase</keyword>
<evidence type="ECO:0000313" key="1">
    <source>
        <dbReference type="EMBL" id="GFH27053.1"/>
    </source>
</evidence>
<evidence type="ECO:0000313" key="2">
    <source>
        <dbReference type="Proteomes" id="UP000485058"/>
    </source>
</evidence>
<dbReference type="Proteomes" id="UP000485058">
    <property type="component" value="Unassembled WGS sequence"/>
</dbReference>
<feature type="non-terminal residue" evidence="1">
    <location>
        <position position="1"/>
    </location>
</feature>
<gene>
    <name evidence="1" type="ORF">HaLaN_25311</name>
</gene>
<dbReference type="EMBL" id="BLLF01003333">
    <property type="protein sequence ID" value="GFH27053.1"/>
    <property type="molecule type" value="Genomic_DNA"/>
</dbReference>
<dbReference type="AlphaFoldDB" id="A0A699ZWI5"/>
<comment type="caution">
    <text evidence="1">The sequence shown here is derived from an EMBL/GenBank/DDBJ whole genome shotgun (WGS) entry which is preliminary data.</text>
</comment>
<dbReference type="GO" id="GO:0016301">
    <property type="term" value="F:kinase activity"/>
    <property type="evidence" value="ECO:0007669"/>
    <property type="project" value="UniProtKB-KW"/>
</dbReference>
<proteinExistence type="predicted"/>
<keyword evidence="1" id="KW-0418">Kinase</keyword>
<accession>A0A699ZWI5</accession>
<protein>
    <submittedName>
        <fullName evidence="1">Protein kinase domain-containing protein</fullName>
    </submittedName>
</protein>